<comment type="cofactor">
    <cofactor evidence="1">
        <name>L-ascorbate</name>
        <dbReference type="ChEBI" id="CHEBI:38290"/>
    </cofactor>
</comment>
<evidence type="ECO:0000256" key="4">
    <source>
        <dbReference type="ARBA" id="ARBA00022964"/>
    </source>
</evidence>
<dbReference type="InterPro" id="IPR006620">
    <property type="entry name" value="Pro_4_hyd_alph"/>
</dbReference>
<reference evidence="8 9" key="1">
    <citation type="submission" date="2018-05" db="EMBL/GenBank/DDBJ databases">
        <title>Genomic Encyclopedia of Type Strains, Phase IV (KMG-IV): sequencing the most valuable type-strain genomes for metagenomic binning, comparative biology and taxonomic classification.</title>
        <authorList>
            <person name="Goeker M."/>
        </authorList>
    </citation>
    <scope>NUCLEOTIDE SEQUENCE [LARGE SCALE GENOMIC DNA]</scope>
    <source>
        <strain evidence="8 9">DSM 16097</strain>
    </source>
</reference>
<comment type="caution">
    <text evidence="8">The sequence shown here is derived from an EMBL/GenBank/DDBJ whole genome shotgun (WGS) entry which is preliminary data.</text>
</comment>
<organism evidence="8 9">
    <name type="scientific">Roseicyclus mahoneyensis</name>
    <dbReference type="NCBI Taxonomy" id="164332"/>
    <lineage>
        <taxon>Bacteria</taxon>
        <taxon>Pseudomonadati</taxon>
        <taxon>Pseudomonadota</taxon>
        <taxon>Alphaproteobacteria</taxon>
        <taxon>Rhodobacterales</taxon>
        <taxon>Roseobacteraceae</taxon>
        <taxon>Roseicyclus</taxon>
    </lineage>
</organism>
<dbReference type="GO" id="GO:0031418">
    <property type="term" value="F:L-ascorbic acid binding"/>
    <property type="evidence" value="ECO:0007669"/>
    <property type="project" value="UniProtKB-KW"/>
</dbReference>
<keyword evidence="3" id="KW-0847">Vitamin C</keyword>
<dbReference type="Gene3D" id="2.60.120.620">
    <property type="entry name" value="q2cbj1_9rhob like domain"/>
    <property type="match status" value="1"/>
</dbReference>
<dbReference type="GO" id="GO:0051213">
    <property type="term" value="F:dioxygenase activity"/>
    <property type="evidence" value="ECO:0007669"/>
    <property type="project" value="UniProtKB-KW"/>
</dbReference>
<evidence type="ECO:0000256" key="6">
    <source>
        <dbReference type="ARBA" id="ARBA00023004"/>
    </source>
</evidence>
<evidence type="ECO:0000256" key="3">
    <source>
        <dbReference type="ARBA" id="ARBA00022896"/>
    </source>
</evidence>
<keyword evidence="5" id="KW-0560">Oxidoreductase</keyword>
<dbReference type="GO" id="GO:0005506">
    <property type="term" value="F:iron ion binding"/>
    <property type="evidence" value="ECO:0007669"/>
    <property type="project" value="InterPro"/>
</dbReference>
<dbReference type="SMART" id="SM00702">
    <property type="entry name" value="P4Hc"/>
    <property type="match status" value="1"/>
</dbReference>
<dbReference type="InterPro" id="IPR044862">
    <property type="entry name" value="Pro_4_hyd_alph_FE2OG_OXY"/>
</dbReference>
<evidence type="ECO:0000256" key="1">
    <source>
        <dbReference type="ARBA" id="ARBA00001961"/>
    </source>
</evidence>
<keyword evidence="6" id="KW-0408">Iron</keyword>
<dbReference type="AlphaFoldDB" id="A0A316GH29"/>
<dbReference type="SUPFAM" id="SSF51197">
    <property type="entry name" value="Clavaminate synthase-like"/>
    <property type="match status" value="1"/>
</dbReference>
<evidence type="ECO:0000256" key="5">
    <source>
        <dbReference type="ARBA" id="ARBA00023002"/>
    </source>
</evidence>
<protein>
    <submittedName>
        <fullName evidence="8">PKHD-type hydroxylase</fullName>
    </submittedName>
</protein>
<evidence type="ECO:0000313" key="8">
    <source>
        <dbReference type="EMBL" id="PWK59266.1"/>
    </source>
</evidence>
<dbReference type="Pfam" id="PF13640">
    <property type="entry name" value="2OG-FeII_Oxy_3"/>
    <property type="match status" value="1"/>
</dbReference>
<dbReference type="GO" id="GO:0016705">
    <property type="term" value="F:oxidoreductase activity, acting on paired donors, with incorporation or reduction of molecular oxygen"/>
    <property type="evidence" value="ECO:0007669"/>
    <property type="project" value="InterPro"/>
</dbReference>
<dbReference type="InterPro" id="IPR005123">
    <property type="entry name" value="Oxoglu/Fe-dep_dioxygenase_dom"/>
</dbReference>
<dbReference type="Proteomes" id="UP000245708">
    <property type="component" value="Unassembled WGS sequence"/>
</dbReference>
<proteinExistence type="predicted"/>
<keyword evidence="9" id="KW-1185">Reference proteome</keyword>
<dbReference type="PROSITE" id="PS51471">
    <property type="entry name" value="FE2OG_OXY"/>
    <property type="match status" value="1"/>
</dbReference>
<keyword evidence="2" id="KW-0479">Metal-binding</keyword>
<feature type="domain" description="Fe2OG dioxygenase" evidence="7">
    <location>
        <begin position="99"/>
        <end position="196"/>
    </location>
</feature>
<accession>A0A316GH29</accession>
<evidence type="ECO:0000256" key="2">
    <source>
        <dbReference type="ARBA" id="ARBA00022723"/>
    </source>
</evidence>
<evidence type="ECO:0000259" key="7">
    <source>
        <dbReference type="PROSITE" id="PS51471"/>
    </source>
</evidence>
<dbReference type="EMBL" id="QGGW01000008">
    <property type="protein sequence ID" value="PWK59266.1"/>
    <property type="molecule type" value="Genomic_DNA"/>
</dbReference>
<gene>
    <name evidence="8" type="ORF">C7455_10830</name>
</gene>
<keyword evidence="4" id="KW-0223">Dioxygenase</keyword>
<evidence type="ECO:0000313" key="9">
    <source>
        <dbReference type="Proteomes" id="UP000245708"/>
    </source>
</evidence>
<sequence>MDVIDATRALDLLESLIMIAVHSVRDAFSGADCARLLDLIEDAPARDAGLVRQARDHNLRRADLVWLDEVEGTGWVMDRMIDLVRSANRDVFDFDITDFAESPQVARYGAEREGHFGWHSDVGEGRLAERRKLTIVVQLSDPDTYSGGDLEVMPGANSLTAERARGAATLFPAFVLHRVTPVTAGQRHSLTVWCHGAPFR</sequence>
<name>A0A316GH29_9RHOB</name>